<dbReference type="RefSeq" id="WP_071657058.1">
    <property type="nucleotide sequence ID" value="NZ_MLCF01000067.1"/>
</dbReference>
<accession>A0A1J7BE71</accession>
<sequence length="256" mass="28561">MANKLTKDLERRHAAACDLIASDKPLDREEQEQVLTDFQASSTARNGLDGAFFTPLGLANDLALHVSGDRIIDLCAGIGALAWSCQDAWGRRSLGRAPREFVCVERNPAYVEVGRRILPEAQWICGDVLDLVDRTDLGPFDTAIANPPFGPIPRIRDAPGCSSRRFEYHAIATASRLARRGVFVSPQQSAPFRYSGRHRFLQERDRDCERFEHSTGIRMNHNCGIDTTAYRDDWQGVSPAVEVVVCNFDRQACDAR</sequence>
<dbReference type="PRINTS" id="PR00507">
    <property type="entry name" value="N12N6MTFRASE"/>
</dbReference>
<name>A0A1J7BE71_9ACTN</name>
<dbReference type="STRING" id="1428644.BIV57_13425"/>
<protein>
    <recommendedName>
        <fullName evidence="3">Methyltransferase</fullName>
    </recommendedName>
</protein>
<dbReference type="AlphaFoldDB" id="A0A1J7BE71"/>
<comment type="caution">
    <text evidence="1">The sequence shown here is derived from an EMBL/GenBank/DDBJ whole genome shotgun (WGS) entry which is preliminary data.</text>
</comment>
<organism evidence="1 2">
    <name type="scientific">Mangrovactinospora gilvigrisea</name>
    <dbReference type="NCBI Taxonomy" id="1428644"/>
    <lineage>
        <taxon>Bacteria</taxon>
        <taxon>Bacillati</taxon>
        <taxon>Actinomycetota</taxon>
        <taxon>Actinomycetes</taxon>
        <taxon>Kitasatosporales</taxon>
        <taxon>Streptomycetaceae</taxon>
        <taxon>Mangrovactinospora</taxon>
    </lineage>
</organism>
<dbReference type="InterPro" id="IPR002052">
    <property type="entry name" value="DNA_methylase_N6_adenine_CS"/>
</dbReference>
<dbReference type="InterPro" id="IPR029063">
    <property type="entry name" value="SAM-dependent_MTases_sf"/>
</dbReference>
<dbReference type="GO" id="GO:0003676">
    <property type="term" value="F:nucleic acid binding"/>
    <property type="evidence" value="ECO:0007669"/>
    <property type="project" value="InterPro"/>
</dbReference>
<evidence type="ECO:0008006" key="3">
    <source>
        <dbReference type="Google" id="ProtNLM"/>
    </source>
</evidence>
<dbReference type="Gene3D" id="3.40.50.150">
    <property type="entry name" value="Vaccinia Virus protein VP39"/>
    <property type="match status" value="1"/>
</dbReference>
<evidence type="ECO:0000313" key="1">
    <source>
        <dbReference type="EMBL" id="OIV36983.1"/>
    </source>
</evidence>
<dbReference type="PROSITE" id="PS00092">
    <property type="entry name" value="N6_MTASE"/>
    <property type="match status" value="1"/>
</dbReference>
<gene>
    <name evidence="1" type="ORF">BIV57_13425</name>
</gene>
<reference evidence="1 2" key="1">
    <citation type="submission" date="2016-10" db="EMBL/GenBank/DDBJ databases">
        <title>Genome sequence of Streptomyces gilvigriseus MUSC 26.</title>
        <authorList>
            <person name="Lee L.-H."/>
            <person name="Ser H.-L."/>
        </authorList>
    </citation>
    <scope>NUCLEOTIDE SEQUENCE [LARGE SCALE GENOMIC DNA]</scope>
    <source>
        <strain evidence="1 2">MUSC 26</strain>
    </source>
</reference>
<dbReference type="GO" id="GO:0008168">
    <property type="term" value="F:methyltransferase activity"/>
    <property type="evidence" value="ECO:0007669"/>
    <property type="project" value="InterPro"/>
</dbReference>
<dbReference type="EMBL" id="MLCF01000067">
    <property type="protein sequence ID" value="OIV36983.1"/>
    <property type="molecule type" value="Genomic_DNA"/>
</dbReference>
<evidence type="ECO:0000313" key="2">
    <source>
        <dbReference type="Proteomes" id="UP000243342"/>
    </source>
</evidence>
<keyword evidence="2" id="KW-1185">Reference proteome</keyword>
<proteinExistence type="predicted"/>
<dbReference type="Proteomes" id="UP000243342">
    <property type="component" value="Unassembled WGS sequence"/>
</dbReference>
<dbReference type="GO" id="GO:0032259">
    <property type="term" value="P:methylation"/>
    <property type="evidence" value="ECO:0007669"/>
    <property type="project" value="InterPro"/>
</dbReference>
<dbReference type="OrthoDB" id="9814088at2"/>
<dbReference type="CDD" id="cd02440">
    <property type="entry name" value="AdoMet_MTases"/>
    <property type="match status" value="1"/>
</dbReference>
<dbReference type="SUPFAM" id="SSF53335">
    <property type="entry name" value="S-adenosyl-L-methionine-dependent methyltransferases"/>
    <property type="match status" value="1"/>
</dbReference>